<name>A0A2C5Y6V6_9HYPO</name>
<evidence type="ECO:0000256" key="4">
    <source>
        <dbReference type="ARBA" id="ARBA00023136"/>
    </source>
</evidence>
<dbReference type="InterPro" id="IPR025256">
    <property type="entry name" value="TM7S3/TM198-like_dom"/>
</dbReference>
<feature type="region of interest" description="Disordered" evidence="5">
    <location>
        <begin position="424"/>
        <end position="453"/>
    </location>
</feature>
<evidence type="ECO:0000256" key="6">
    <source>
        <dbReference type="SAM" id="Phobius"/>
    </source>
</evidence>
<reference evidence="9 10" key="1">
    <citation type="submission" date="2017-06" db="EMBL/GenBank/DDBJ databases">
        <title>Ant-infecting Ophiocordyceps genomes reveal a high diversity of potential behavioral manipulation genes and a possible major role for enterotoxins.</title>
        <authorList>
            <person name="De Bekker C."/>
            <person name="Evans H.C."/>
            <person name="Brachmann A."/>
            <person name="Hughes D.P."/>
        </authorList>
    </citation>
    <scope>NUCLEOTIDE SEQUENCE [LARGE SCALE GENOMIC DNA]</scope>
    <source>
        <strain evidence="9 10">1348a</strain>
    </source>
</reference>
<feature type="transmembrane region" description="Helical" evidence="6">
    <location>
        <begin position="186"/>
        <end position="206"/>
    </location>
</feature>
<dbReference type="Pfam" id="PF13886">
    <property type="entry name" value="TM7S3_TM198"/>
    <property type="match status" value="1"/>
</dbReference>
<keyword evidence="10" id="KW-1185">Reference proteome</keyword>
<evidence type="ECO:0000259" key="8">
    <source>
        <dbReference type="Pfam" id="PF13886"/>
    </source>
</evidence>
<keyword evidence="7" id="KW-0732">Signal</keyword>
<proteinExistence type="predicted"/>
<feature type="transmembrane region" description="Helical" evidence="6">
    <location>
        <begin position="159"/>
        <end position="179"/>
    </location>
</feature>
<feature type="transmembrane region" description="Helical" evidence="6">
    <location>
        <begin position="243"/>
        <end position="262"/>
    </location>
</feature>
<feature type="region of interest" description="Disordered" evidence="5">
    <location>
        <begin position="637"/>
        <end position="698"/>
    </location>
</feature>
<keyword evidence="3 6" id="KW-1133">Transmembrane helix</keyword>
<evidence type="ECO:0000256" key="5">
    <source>
        <dbReference type="SAM" id="MobiDB-lite"/>
    </source>
</evidence>
<feature type="transmembrane region" description="Helical" evidence="6">
    <location>
        <begin position="218"/>
        <end position="236"/>
    </location>
</feature>
<feature type="region of interest" description="Disordered" evidence="5">
    <location>
        <begin position="577"/>
        <end position="603"/>
    </location>
</feature>
<feature type="transmembrane region" description="Helical" evidence="6">
    <location>
        <begin position="352"/>
        <end position="370"/>
    </location>
</feature>
<keyword evidence="4 6" id="KW-0472">Membrane</keyword>
<feature type="chain" id="PRO_5011999284" description="TM7S3/TM198-like domain-containing protein" evidence="7">
    <location>
        <begin position="22"/>
        <end position="698"/>
    </location>
</feature>
<organism evidence="9 10">
    <name type="scientific">Ophiocordyceps australis</name>
    <dbReference type="NCBI Taxonomy" id="1399860"/>
    <lineage>
        <taxon>Eukaryota</taxon>
        <taxon>Fungi</taxon>
        <taxon>Dikarya</taxon>
        <taxon>Ascomycota</taxon>
        <taxon>Pezizomycotina</taxon>
        <taxon>Sordariomycetes</taxon>
        <taxon>Hypocreomycetidae</taxon>
        <taxon>Hypocreales</taxon>
        <taxon>Ophiocordycipitaceae</taxon>
        <taxon>Ophiocordyceps</taxon>
    </lineage>
</organism>
<feature type="domain" description="TM7S3/TM198-like" evidence="8">
    <location>
        <begin position="164"/>
        <end position="367"/>
    </location>
</feature>
<evidence type="ECO:0000256" key="2">
    <source>
        <dbReference type="ARBA" id="ARBA00022692"/>
    </source>
</evidence>
<feature type="signal peptide" evidence="7">
    <location>
        <begin position="1"/>
        <end position="21"/>
    </location>
</feature>
<accession>A0A2C5Y6V6</accession>
<dbReference type="EMBL" id="NJEU01001560">
    <property type="protein sequence ID" value="PHH64437.1"/>
    <property type="molecule type" value="Genomic_DNA"/>
</dbReference>
<sequence>MIFRATFFLPIVLLALALVTAATSHQHHVRQDGGANATPALSSNQAFPALTTVSVHGSLATPLSSFTESSGSSTPSESPASASESIASSSSSSSSSSSAPSSSISEAPRHNSTDNGNDEPSPSPSSASATATDSLDGSTLFNATIPAGQLPLAPKLTPGWGVAGVVMLTTGLIYTLVGIKNQWVHTFFSTAYMTALGIAVLIMYVMSVPVSNAVQGGFVVAVVVSGCLVGAASMFFKELTEGLGCALGGFCISMWLLCLVPGGLLHPVAAKAIFIAAFTVVGFGFYFSRWTRDWALIMLISFAGATITVLGIDCFSRAGLKEFWVYIWNINNELFPLGANTYPVTKGIRVETTGIVIIFLMGIISQIKLWRIVREKRHQRAVERAEGQRTFDIEEAAVGRQVEEANARDRRQWERVYGNGTIASSNDSRVSDLGDISSEKRLQESRTESCKPRSSLEVVEMGQVSDPDHLVHGPFIGPTLSGPTLLMSNDEATDSKFTVRVGVDDVQGETDGDIYRDMGTDVRDVDADVDEKATAVQHTASTRSRQTFTSRRVSSQAQTMTEAPAVVPLPFVVPVMDDSDDTPQDGRSSVATFAEDPEALGPERQSFYKRLSRRSASLLRSISQPSGDNMATTLQTASSSSEELVIPRQHRRADDDDGSLAATVDMDSMSGGHDDDDDDDDDDKVESRQSIEILARLG</sequence>
<gene>
    <name evidence="9" type="ORF">CDD82_1772</name>
</gene>
<feature type="compositionally biased region" description="Basic and acidic residues" evidence="5">
    <location>
        <begin position="429"/>
        <end position="451"/>
    </location>
</feature>
<feature type="transmembrane region" description="Helical" evidence="6">
    <location>
        <begin position="294"/>
        <end position="312"/>
    </location>
</feature>
<feature type="compositionally biased region" description="Low complexity" evidence="5">
    <location>
        <begin position="64"/>
        <end position="106"/>
    </location>
</feature>
<evidence type="ECO:0000256" key="1">
    <source>
        <dbReference type="ARBA" id="ARBA00004141"/>
    </source>
</evidence>
<feature type="compositionally biased region" description="Acidic residues" evidence="5">
    <location>
        <begin position="674"/>
        <end position="684"/>
    </location>
</feature>
<feature type="region of interest" description="Disordered" evidence="5">
    <location>
        <begin position="63"/>
        <end position="133"/>
    </location>
</feature>
<dbReference type="OrthoDB" id="102260at2759"/>
<dbReference type="AlphaFoldDB" id="A0A2C5Y6V6"/>
<protein>
    <recommendedName>
        <fullName evidence="8">TM7S3/TM198-like domain-containing protein</fullName>
    </recommendedName>
</protein>
<evidence type="ECO:0000256" key="7">
    <source>
        <dbReference type="SAM" id="SignalP"/>
    </source>
</evidence>
<feature type="transmembrane region" description="Helical" evidence="6">
    <location>
        <begin position="268"/>
        <end position="287"/>
    </location>
</feature>
<dbReference type="GO" id="GO:0016020">
    <property type="term" value="C:membrane"/>
    <property type="evidence" value="ECO:0007669"/>
    <property type="project" value="UniProtKB-SubCell"/>
</dbReference>
<dbReference type="Proteomes" id="UP000224854">
    <property type="component" value="Unassembled WGS sequence"/>
</dbReference>
<keyword evidence="2 6" id="KW-0812">Transmembrane</keyword>
<dbReference type="PANTHER" id="PTHR39469">
    <property type="entry name" value="CHROMOSOME 1, WHOLE GENOME SHOTGUN SEQUENCE"/>
    <property type="match status" value="1"/>
</dbReference>
<dbReference type="PANTHER" id="PTHR39469:SF1">
    <property type="entry name" value="DUF4203 DOMAIN-CONTAINING PROTEIN"/>
    <property type="match status" value="1"/>
</dbReference>
<evidence type="ECO:0000256" key="3">
    <source>
        <dbReference type="ARBA" id="ARBA00022989"/>
    </source>
</evidence>
<comment type="caution">
    <text evidence="9">The sequence shown here is derived from an EMBL/GenBank/DDBJ whole genome shotgun (WGS) entry which is preliminary data.</text>
</comment>
<evidence type="ECO:0000313" key="9">
    <source>
        <dbReference type="EMBL" id="PHH64437.1"/>
    </source>
</evidence>
<evidence type="ECO:0000313" key="10">
    <source>
        <dbReference type="Proteomes" id="UP000224854"/>
    </source>
</evidence>
<comment type="subcellular location">
    <subcellularLocation>
        <location evidence="1">Membrane</location>
        <topology evidence="1">Multi-pass membrane protein</topology>
    </subcellularLocation>
</comment>
<feature type="compositionally biased region" description="Low complexity" evidence="5">
    <location>
        <begin position="118"/>
        <end position="133"/>
    </location>
</feature>